<feature type="compositionally biased region" description="Low complexity" evidence="1">
    <location>
        <begin position="739"/>
        <end position="761"/>
    </location>
</feature>
<dbReference type="Proteomes" id="UP000198372">
    <property type="component" value="Unassembled WGS sequence"/>
</dbReference>
<feature type="compositionally biased region" description="Pro residues" evidence="1">
    <location>
        <begin position="311"/>
        <end position="320"/>
    </location>
</feature>
<name>A0A238FKJ4_9BASI</name>
<protein>
    <submittedName>
        <fullName evidence="2">BQ2448_7245 protein</fullName>
    </submittedName>
</protein>
<feature type="region of interest" description="Disordered" evidence="1">
    <location>
        <begin position="447"/>
        <end position="477"/>
    </location>
</feature>
<feature type="region of interest" description="Disordered" evidence="1">
    <location>
        <begin position="356"/>
        <end position="397"/>
    </location>
</feature>
<feature type="compositionally biased region" description="Polar residues" evidence="1">
    <location>
        <begin position="526"/>
        <end position="536"/>
    </location>
</feature>
<dbReference type="OrthoDB" id="10474901at2759"/>
<dbReference type="AlphaFoldDB" id="A0A238FKJ4"/>
<feature type="region of interest" description="Disordered" evidence="1">
    <location>
        <begin position="688"/>
        <end position="822"/>
    </location>
</feature>
<evidence type="ECO:0000256" key="1">
    <source>
        <dbReference type="SAM" id="MobiDB-lite"/>
    </source>
</evidence>
<feature type="compositionally biased region" description="Basic residues" evidence="1">
    <location>
        <begin position="363"/>
        <end position="373"/>
    </location>
</feature>
<dbReference type="EMBL" id="FMSP01000018">
    <property type="protein sequence ID" value="SCV73319.1"/>
    <property type="molecule type" value="Genomic_DNA"/>
</dbReference>
<feature type="compositionally biased region" description="Low complexity" evidence="1">
    <location>
        <begin position="223"/>
        <end position="245"/>
    </location>
</feature>
<evidence type="ECO:0000313" key="2">
    <source>
        <dbReference type="EMBL" id="SCV73319.1"/>
    </source>
</evidence>
<feature type="compositionally biased region" description="Polar residues" evidence="1">
    <location>
        <begin position="142"/>
        <end position="161"/>
    </location>
</feature>
<feature type="compositionally biased region" description="Low complexity" evidence="1">
    <location>
        <begin position="635"/>
        <end position="648"/>
    </location>
</feature>
<feature type="compositionally biased region" description="Basic residues" evidence="1">
    <location>
        <begin position="600"/>
        <end position="612"/>
    </location>
</feature>
<feature type="compositionally biased region" description="Basic and acidic residues" evidence="1">
    <location>
        <begin position="465"/>
        <end position="477"/>
    </location>
</feature>
<feature type="compositionally biased region" description="Low complexity" evidence="1">
    <location>
        <begin position="569"/>
        <end position="580"/>
    </location>
</feature>
<gene>
    <name evidence="2" type="ORF">BQ2448_7245</name>
</gene>
<proteinExistence type="predicted"/>
<feature type="compositionally biased region" description="Polar residues" evidence="1">
    <location>
        <begin position="719"/>
        <end position="737"/>
    </location>
</feature>
<accession>A0A238FKJ4</accession>
<evidence type="ECO:0000313" key="3">
    <source>
        <dbReference type="Proteomes" id="UP000198372"/>
    </source>
</evidence>
<keyword evidence="3" id="KW-1185">Reference proteome</keyword>
<feature type="region of interest" description="Disordered" evidence="1">
    <location>
        <begin position="501"/>
        <end position="673"/>
    </location>
</feature>
<feature type="compositionally biased region" description="Low complexity" evidence="1">
    <location>
        <begin position="321"/>
        <end position="330"/>
    </location>
</feature>
<reference evidence="3" key="1">
    <citation type="submission" date="2016-09" db="EMBL/GenBank/DDBJ databases">
        <authorList>
            <person name="Jeantristanb JTB J.-T."/>
            <person name="Ricardo R."/>
        </authorList>
    </citation>
    <scope>NUCLEOTIDE SEQUENCE [LARGE SCALE GENOMIC DNA]</scope>
</reference>
<feature type="compositionally biased region" description="Polar residues" evidence="1">
    <location>
        <begin position="205"/>
        <end position="217"/>
    </location>
</feature>
<feature type="region of interest" description="Disordered" evidence="1">
    <location>
        <begin position="193"/>
        <end position="331"/>
    </location>
</feature>
<feature type="region of interest" description="Disordered" evidence="1">
    <location>
        <begin position="112"/>
        <end position="161"/>
    </location>
</feature>
<feature type="region of interest" description="Disordered" evidence="1">
    <location>
        <begin position="16"/>
        <end position="45"/>
    </location>
</feature>
<sequence>MTKWIDRWYKLLHTTTKNDAPSPAGVATERRHDAPPRPSTTRTCDVDDTSYAARSKSTTATTARFALASSTAVSCGQSQSVVRRTSSITLHISPKHAVLDTEIDSLANSIRVGSSIGDCDDTTTTLRGDGDPDRRRPRHSEPITSPTPTRSGGSNASGQDVKNVQDNLTYLARGSEPRPLYEFTVMPEKLEANGTATPADPVSSRLAQSTTRHQQPYATKDCSASSSPAISRSSSLCARSSIAESPSDEDQKPETSSSIRLAANTLIETPSPVAFKEPQKMPPRSETPNKPLRRWSIHFNAPSWKTDRTLPLPPPPPPPSSSSAGPTASSLRAQTMRSEFLYDAISKPAINLRPRSLSTKSTLKMKTRRRKKVFGVGDGDDSHSAGSSDQDERQGKEDKIFEIRQREASMEIQGLLASRCSSPPSILSTHASSPTLYDESLESRDYFDDRGTSSTGSHINVQISQRKEGEPVRRHSDDYSRYYRAPVARYFAPIATEFAPYPRSDSGSSPPPRLSHTPAFPRGQLSRHQSLGSTTQLRPLSPLSSPAESPDLSPPRGRHRSATVYFADTPSLPSPTSLSSAFGDPNDAPNPPKSPSSIYKMKRSQSRARRRTQSTGSSGFRGPPPAGHAQLPLLSSRVGSRRSVTSESDVPTSPDSQERSIFGPGDGEPTPIVESVYVAKAWSIDTEFAAGSGGEDDGLESGSNGRKFGTTLKVINPDDASSGSSTPVLSPNPSDSALTPASISTSSSSSPSSDSTPETTPTPTPNLMSSTPTLAISYFPTPAPPLSALPHRASKDPLDSSTTSSIPFPTSPRHHQAVGIAV</sequence>
<feature type="compositionally biased region" description="Low complexity" evidence="1">
    <location>
        <begin position="537"/>
        <end position="555"/>
    </location>
</feature>
<feature type="compositionally biased region" description="Polar residues" evidence="1">
    <location>
        <begin position="452"/>
        <end position="464"/>
    </location>
</feature>
<organism evidence="2 3">
    <name type="scientific">Microbotryum intermedium</name>
    <dbReference type="NCBI Taxonomy" id="269621"/>
    <lineage>
        <taxon>Eukaryota</taxon>
        <taxon>Fungi</taxon>
        <taxon>Dikarya</taxon>
        <taxon>Basidiomycota</taxon>
        <taxon>Pucciniomycotina</taxon>
        <taxon>Microbotryomycetes</taxon>
        <taxon>Microbotryales</taxon>
        <taxon>Microbotryaceae</taxon>
        <taxon>Microbotryum</taxon>
    </lineage>
</organism>